<organism evidence="5">
    <name type="scientific">Naegleria gruberi</name>
    <name type="common">Amoeba</name>
    <dbReference type="NCBI Taxonomy" id="5762"/>
    <lineage>
        <taxon>Eukaryota</taxon>
        <taxon>Discoba</taxon>
        <taxon>Heterolobosea</taxon>
        <taxon>Tetramitia</taxon>
        <taxon>Eutetramitia</taxon>
        <taxon>Vahlkampfiidae</taxon>
        <taxon>Naegleria</taxon>
    </lineage>
</organism>
<keyword evidence="3" id="KW-0812">Transmembrane</keyword>
<evidence type="ECO:0000313" key="4">
    <source>
        <dbReference type="EMBL" id="EFC49510.1"/>
    </source>
</evidence>
<keyword evidence="5" id="KW-1185">Reference proteome</keyword>
<feature type="transmembrane region" description="Helical" evidence="3">
    <location>
        <begin position="48"/>
        <end position="70"/>
    </location>
</feature>
<evidence type="ECO:0000256" key="2">
    <source>
        <dbReference type="SAM" id="MobiDB-lite"/>
    </source>
</evidence>
<feature type="coiled-coil region" evidence="1">
    <location>
        <begin position="81"/>
        <end position="122"/>
    </location>
</feature>
<protein>
    <submittedName>
        <fullName evidence="4">Predicted protein</fullName>
    </submittedName>
</protein>
<dbReference type="OrthoDB" id="10352570at2759"/>
<keyword evidence="3" id="KW-0472">Membrane</keyword>
<dbReference type="EMBL" id="GG738847">
    <property type="protein sequence ID" value="EFC49510.1"/>
    <property type="molecule type" value="Genomic_DNA"/>
</dbReference>
<feature type="compositionally biased region" description="Low complexity" evidence="2">
    <location>
        <begin position="20"/>
        <end position="40"/>
    </location>
</feature>
<dbReference type="InParanoid" id="D2V0E3"/>
<dbReference type="OMA" id="NWNSIFY"/>
<reference evidence="4 5" key="1">
    <citation type="journal article" date="2010" name="Cell">
        <title>The genome of Naegleria gruberi illuminates early eukaryotic versatility.</title>
        <authorList>
            <person name="Fritz-Laylin L.K."/>
            <person name="Prochnik S.E."/>
            <person name="Ginger M.L."/>
            <person name="Dacks J.B."/>
            <person name="Carpenter M.L."/>
            <person name="Field M.C."/>
            <person name="Kuo A."/>
            <person name="Paredez A."/>
            <person name="Chapman J."/>
            <person name="Pham J."/>
            <person name="Shu S."/>
            <person name="Neupane R."/>
            <person name="Cipriano M."/>
            <person name="Mancuso J."/>
            <person name="Tu H."/>
            <person name="Salamov A."/>
            <person name="Lindquist E."/>
            <person name="Shapiro H."/>
            <person name="Lucas S."/>
            <person name="Grigoriev I.V."/>
            <person name="Cande W.Z."/>
            <person name="Fulton C."/>
            <person name="Rokhsar D.S."/>
            <person name="Dawson S.C."/>
        </authorList>
    </citation>
    <scope>NUCLEOTIDE SEQUENCE [LARGE SCALE GENOMIC DNA]</scope>
    <source>
        <strain evidence="4 5">NEG-M</strain>
    </source>
</reference>
<evidence type="ECO:0000256" key="3">
    <source>
        <dbReference type="SAM" id="Phobius"/>
    </source>
</evidence>
<dbReference type="AlphaFoldDB" id="D2V0E3"/>
<gene>
    <name evidence="4" type="ORF">NAEGRDRAFT_62264</name>
</gene>
<evidence type="ECO:0000256" key="1">
    <source>
        <dbReference type="SAM" id="Coils"/>
    </source>
</evidence>
<proteinExistence type="predicted"/>
<keyword evidence="3" id="KW-1133">Transmembrane helix</keyword>
<dbReference type="GeneID" id="8860131"/>
<feature type="region of interest" description="Disordered" evidence="2">
    <location>
        <begin position="20"/>
        <end position="42"/>
    </location>
</feature>
<keyword evidence="1" id="KW-0175">Coiled coil</keyword>
<evidence type="ECO:0000313" key="5">
    <source>
        <dbReference type="Proteomes" id="UP000006671"/>
    </source>
</evidence>
<dbReference type="KEGG" id="ngr:NAEGRDRAFT_62264"/>
<dbReference type="VEuPathDB" id="AmoebaDB:NAEGRDRAFT_62264"/>
<accession>D2V0E3</accession>
<name>D2V0E3_NAEGR</name>
<dbReference type="RefSeq" id="XP_002682254.1">
    <property type="nucleotide sequence ID" value="XM_002682208.1"/>
</dbReference>
<dbReference type="Proteomes" id="UP000006671">
    <property type="component" value="Unassembled WGS sequence"/>
</dbReference>
<sequence>MRFTGLYRTTNYLRNNALGKVASPSSTSSTTSTTTSTVKTAAKKSDGVIRGSAVAVIGGAAIFGSAYYYLRDLMESETNQLIEKTKSIESLKTKRQLLEEEKREIEKEHEKLLKKRELANQLPEEKDQASHKLLLLKFYRNWNSIFYGVSSEIDSQNQKKQQERMSVMRSRVEEEVQSKFSLKDGQYKIKTIQEE</sequence>